<accession>A0A9Q8T2H8</accession>
<organism evidence="2 3">
    <name type="scientific">Colletotrichum lupini</name>
    <dbReference type="NCBI Taxonomy" id="145971"/>
    <lineage>
        <taxon>Eukaryota</taxon>
        <taxon>Fungi</taxon>
        <taxon>Dikarya</taxon>
        <taxon>Ascomycota</taxon>
        <taxon>Pezizomycotina</taxon>
        <taxon>Sordariomycetes</taxon>
        <taxon>Hypocreomycetidae</taxon>
        <taxon>Glomerellales</taxon>
        <taxon>Glomerellaceae</taxon>
        <taxon>Colletotrichum</taxon>
        <taxon>Colletotrichum acutatum species complex</taxon>
    </lineage>
</organism>
<feature type="region of interest" description="Disordered" evidence="1">
    <location>
        <begin position="707"/>
        <end position="751"/>
    </location>
</feature>
<evidence type="ECO:0000313" key="2">
    <source>
        <dbReference type="EMBL" id="UQC87976.1"/>
    </source>
</evidence>
<proteinExistence type="predicted"/>
<dbReference type="EMBL" id="CP019479">
    <property type="protein sequence ID" value="UQC87976.1"/>
    <property type="molecule type" value="Genomic_DNA"/>
</dbReference>
<feature type="compositionally biased region" description="Polar residues" evidence="1">
    <location>
        <begin position="782"/>
        <end position="794"/>
    </location>
</feature>
<dbReference type="RefSeq" id="XP_049149582.1">
    <property type="nucleotide sequence ID" value="XM_049292436.1"/>
</dbReference>
<sequence length="1001" mass="111662">MEHEVDDFFQTSSLQLTFYRILLCSAVSRMQISTSRFSCSSFSSTLGSALGLTIDVTPEPDFTWSSSSLLDNSDATNWPIGFKTEGSRFARSGNLATLQLHAQPHVLRFWRWDDPSTRVIEDHAPHLRISARFWKGQHGVRQQFAVRKQVGYWPSVPISTPSTSHRLRGEMRCMVPSVVGVARRQMPFPYAAVNYRSYRVASRFTFAFSRPPSNETPLTPAGGLGIQAIKTGDQLLPHHCPNRSTVLILPQRFGFRPIPSHPPCPLLTRSCTGNLYLQSVNCTTFFCLVHFGANAALYKYSDGQDRPVPCIDVAGCISQITVQNLTGWRAVSARPDCRCSPPHTSILMSSSPSPSHFTESPIFMRTKRLDLMAHGSRASRGSFIHEVTRISRSIPCLNEVTFILILDWLTRRLSSAIVNARYARIRIYLIPPSFWVFTLHSPAYSPLSSIHSILIRLSHCNQSSQIFYLLVYRRSILTIHLSLPLEISSIRIFTLELNLTPTRGRSVLAVPIFKANTVCYVLMKAPMPALTSEMRRTAFDRGLPASAQIQPVRHEQAELLNLYLLASSKCPGSICQFSGFRAGRKSCHLAPLRFASPRALSHPEKMHVLMRRGLSNVGQLLSFENQLSQIVIRLPRFWSKRAAPSRRSARDSPARLGTWAINTTVDMLSSDIILGFSRTIVRYFSQIPGERSLPSIPNTITKTVVKPNSSTAKDKTLWAVNNEDDDEGPHDGRPPATTPRTNSSGNSRKRRDASYLISQNSVPSSSNPLPNFNLGHAAQSMISPQRPTGTTLAGSSKHVDEPPVSGHRIPAQGSFVCRPKCVFRRDAPAERKVHAFDYAKVVLVGMRNCVQTGFPTISNQPAGDLDQVFGNHFVVVCFQSELTEYSRRFPKKTPAVWIEGQTRQCNGSACLVNSFESNTKVTPNRGCENFEALSTPRMICPIHQPRGRGPLGKFFDVRFPYPPGLSGFKSLVSSDRLSPWKFIGCLAAWPFSNNLPDPNRR</sequence>
<dbReference type="AlphaFoldDB" id="A0A9Q8T2H8"/>
<dbReference type="KEGG" id="clup:CLUP02_13497"/>
<evidence type="ECO:0000256" key="1">
    <source>
        <dbReference type="SAM" id="MobiDB-lite"/>
    </source>
</evidence>
<dbReference type="Proteomes" id="UP000830671">
    <property type="component" value="Chromosome 7"/>
</dbReference>
<feature type="region of interest" description="Disordered" evidence="1">
    <location>
        <begin position="782"/>
        <end position="807"/>
    </location>
</feature>
<protein>
    <submittedName>
        <fullName evidence="2">Uncharacterized protein</fullName>
    </submittedName>
</protein>
<gene>
    <name evidence="2" type="ORF">CLUP02_13497</name>
</gene>
<name>A0A9Q8T2H8_9PEZI</name>
<dbReference type="GeneID" id="73347446"/>
<reference evidence="2" key="1">
    <citation type="journal article" date="2021" name="Mol. Plant Microbe Interact.">
        <title>Complete Genome Sequence of the Plant-Pathogenic Fungus Colletotrichum lupini.</title>
        <authorList>
            <person name="Baroncelli R."/>
            <person name="Pensec F."/>
            <person name="Da Lio D."/>
            <person name="Boufleur T."/>
            <person name="Vicente I."/>
            <person name="Sarrocco S."/>
            <person name="Picot A."/>
            <person name="Baraldi E."/>
            <person name="Sukno S."/>
            <person name="Thon M."/>
            <person name="Le Floch G."/>
        </authorList>
    </citation>
    <scope>NUCLEOTIDE SEQUENCE</scope>
    <source>
        <strain evidence="2">IMI 504893</strain>
    </source>
</reference>
<keyword evidence="3" id="KW-1185">Reference proteome</keyword>
<evidence type="ECO:0000313" key="3">
    <source>
        <dbReference type="Proteomes" id="UP000830671"/>
    </source>
</evidence>